<evidence type="ECO:0000256" key="1">
    <source>
        <dbReference type="ARBA" id="ARBA00004141"/>
    </source>
</evidence>
<dbReference type="Pfam" id="PF03600">
    <property type="entry name" value="CitMHS"/>
    <property type="match status" value="1"/>
</dbReference>
<feature type="transmembrane region" description="Helical" evidence="7">
    <location>
        <begin position="180"/>
        <end position="203"/>
    </location>
</feature>
<dbReference type="AlphaFoldDB" id="A0A9D2RL46"/>
<name>A0A9D2RL46_9FIRM</name>
<feature type="transmembrane region" description="Helical" evidence="7">
    <location>
        <begin position="144"/>
        <end position="168"/>
    </location>
</feature>
<feature type="transmembrane region" description="Helical" evidence="7">
    <location>
        <begin position="100"/>
        <end position="132"/>
    </location>
</feature>
<dbReference type="InterPro" id="IPR004680">
    <property type="entry name" value="Cit_transptr-like_dom"/>
</dbReference>
<comment type="subcellular location">
    <subcellularLocation>
        <location evidence="1">Membrane</location>
        <topology evidence="1">Multi-pass membrane protein</topology>
    </subcellularLocation>
</comment>
<keyword evidence="6 7" id="KW-0472">Membrane</keyword>
<keyword evidence="4" id="KW-0677">Repeat</keyword>
<reference evidence="9" key="2">
    <citation type="submission" date="2021-04" db="EMBL/GenBank/DDBJ databases">
        <authorList>
            <person name="Gilroy R."/>
        </authorList>
    </citation>
    <scope>NUCLEOTIDE SEQUENCE</scope>
    <source>
        <strain evidence="9">CHK188-4685</strain>
    </source>
</reference>
<dbReference type="EMBL" id="DWYS01000058">
    <property type="protein sequence ID" value="HJB07161.1"/>
    <property type="molecule type" value="Genomic_DNA"/>
</dbReference>
<evidence type="ECO:0000313" key="9">
    <source>
        <dbReference type="EMBL" id="HJB07161.1"/>
    </source>
</evidence>
<feature type="transmembrane region" description="Helical" evidence="7">
    <location>
        <begin position="265"/>
        <end position="281"/>
    </location>
</feature>
<dbReference type="PANTHER" id="PTHR43652:SF2">
    <property type="entry name" value="BASIC AMINO ACID ANTIPORTER YFCC-RELATED"/>
    <property type="match status" value="1"/>
</dbReference>
<comment type="caution">
    <text evidence="9">The sequence shown here is derived from an EMBL/GenBank/DDBJ whole genome shotgun (WGS) entry which is preliminary data.</text>
</comment>
<dbReference type="InterPro" id="IPR051679">
    <property type="entry name" value="DASS-Related_Transporters"/>
</dbReference>
<feature type="transmembrane region" description="Helical" evidence="7">
    <location>
        <begin position="417"/>
        <end position="437"/>
    </location>
</feature>
<dbReference type="GO" id="GO:0005886">
    <property type="term" value="C:plasma membrane"/>
    <property type="evidence" value="ECO:0007669"/>
    <property type="project" value="TreeGrafter"/>
</dbReference>
<evidence type="ECO:0000256" key="6">
    <source>
        <dbReference type="ARBA" id="ARBA00023136"/>
    </source>
</evidence>
<evidence type="ECO:0000259" key="8">
    <source>
        <dbReference type="Pfam" id="PF03600"/>
    </source>
</evidence>
<feature type="transmembrane region" description="Helical" evidence="7">
    <location>
        <begin position="293"/>
        <end position="311"/>
    </location>
</feature>
<feature type="transmembrane region" description="Helical" evidence="7">
    <location>
        <begin position="323"/>
        <end position="343"/>
    </location>
</feature>
<sequence>MTFEIFGAIVGILMFILILAFRLPNWLTYVAVAPVMVFLGVMTTSEVREPFASSGLQLMFVINMFMGLFSATGLDSIIGNTAVKYANKVAGGDRAKEEKMLLLVLFVFGNAFSFFLANNHVAMALVPVVYGIAKRSGFSYSKMLLFVIFATTLGGACTLVGTTSNVYANTALLDSGLKGFGMLDFAWVGVPVMILGGIYLIVFNKMCPSYEEKVPGDATVLMDVDTAASPELKRKQHMVCVGFIVFLIGMVLDSIGIVGEILPTFSPYYLGYAILVVLYFLKVAKPKQFLSSMSSSLVLFCAGINLAIAIIDKTPLGEVFSKIFVNAIGGSTNLYVITAILWLGTAVMTQFMNNMACAGVLAPVGIALAEHIGADPRAIVMAIAMAATSSYLTPMASGTNQLIMPFTNLKFQDFFKYGWPLLIINFICCIVILPLVFPFF</sequence>
<proteinExistence type="predicted"/>
<dbReference type="PANTHER" id="PTHR43652">
    <property type="entry name" value="BASIC AMINO ACID ANTIPORTER YFCC-RELATED"/>
    <property type="match status" value="1"/>
</dbReference>
<feature type="transmembrane region" description="Helical" evidence="7">
    <location>
        <begin position="378"/>
        <end position="396"/>
    </location>
</feature>
<evidence type="ECO:0000256" key="5">
    <source>
        <dbReference type="ARBA" id="ARBA00022989"/>
    </source>
</evidence>
<dbReference type="GO" id="GO:0055085">
    <property type="term" value="P:transmembrane transport"/>
    <property type="evidence" value="ECO:0007669"/>
    <property type="project" value="InterPro"/>
</dbReference>
<evidence type="ECO:0000256" key="7">
    <source>
        <dbReference type="SAM" id="Phobius"/>
    </source>
</evidence>
<dbReference type="Proteomes" id="UP000886804">
    <property type="component" value="Unassembled WGS sequence"/>
</dbReference>
<accession>A0A9D2RL46</accession>
<evidence type="ECO:0000256" key="2">
    <source>
        <dbReference type="ARBA" id="ARBA00022448"/>
    </source>
</evidence>
<organism evidence="9 10">
    <name type="scientific">Candidatus Enterocloster faecavium</name>
    <dbReference type="NCBI Taxonomy" id="2838560"/>
    <lineage>
        <taxon>Bacteria</taxon>
        <taxon>Bacillati</taxon>
        <taxon>Bacillota</taxon>
        <taxon>Clostridia</taxon>
        <taxon>Lachnospirales</taxon>
        <taxon>Lachnospiraceae</taxon>
        <taxon>Enterocloster</taxon>
    </lineage>
</organism>
<gene>
    <name evidence="9" type="ORF">H9716_04775</name>
</gene>
<reference evidence="9" key="1">
    <citation type="journal article" date="2021" name="PeerJ">
        <title>Extensive microbial diversity within the chicken gut microbiome revealed by metagenomics and culture.</title>
        <authorList>
            <person name="Gilroy R."/>
            <person name="Ravi A."/>
            <person name="Getino M."/>
            <person name="Pursley I."/>
            <person name="Horton D.L."/>
            <person name="Alikhan N.F."/>
            <person name="Baker D."/>
            <person name="Gharbi K."/>
            <person name="Hall N."/>
            <person name="Watson M."/>
            <person name="Adriaenssens E.M."/>
            <person name="Foster-Nyarko E."/>
            <person name="Jarju S."/>
            <person name="Secka A."/>
            <person name="Antonio M."/>
            <person name="Oren A."/>
            <person name="Chaudhuri R.R."/>
            <person name="La Ragione R."/>
            <person name="Hildebrand F."/>
            <person name="Pallen M.J."/>
        </authorList>
    </citation>
    <scope>NUCLEOTIDE SEQUENCE</scope>
    <source>
        <strain evidence="9">CHK188-4685</strain>
    </source>
</reference>
<feature type="domain" description="Citrate transporter-like" evidence="8">
    <location>
        <begin position="15"/>
        <end position="384"/>
    </location>
</feature>
<feature type="transmembrane region" description="Helical" evidence="7">
    <location>
        <begin position="239"/>
        <end position="259"/>
    </location>
</feature>
<keyword evidence="2" id="KW-0813">Transport</keyword>
<evidence type="ECO:0000256" key="4">
    <source>
        <dbReference type="ARBA" id="ARBA00022737"/>
    </source>
</evidence>
<feature type="transmembrane region" description="Helical" evidence="7">
    <location>
        <begin position="27"/>
        <end position="44"/>
    </location>
</feature>
<keyword evidence="5 7" id="KW-1133">Transmembrane helix</keyword>
<keyword evidence="3 7" id="KW-0812">Transmembrane</keyword>
<evidence type="ECO:0000256" key="3">
    <source>
        <dbReference type="ARBA" id="ARBA00022692"/>
    </source>
</evidence>
<evidence type="ECO:0000313" key="10">
    <source>
        <dbReference type="Proteomes" id="UP000886804"/>
    </source>
</evidence>
<protein>
    <submittedName>
        <fullName evidence="9">Anion permease</fullName>
    </submittedName>
</protein>
<feature type="transmembrane region" description="Helical" evidence="7">
    <location>
        <begin position="56"/>
        <end position="80"/>
    </location>
</feature>
<feature type="transmembrane region" description="Helical" evidence="7">
    <location>
        <begin position="5"/>
        <end position="21"/>
    </location>
</feature>